<dbReference type="InterPro" id="IPR003362">
    <property type="entry name" value="Bact_transf"/>
</dbReference>
<keyword evidence="2" id="KW-0472">Membrane</keyword>
<keyword evidence="5" id="KW-1185">Reference proteome</keyword>
<comment type="similarity">
    <text evidence="1">Belongs to the bacterial sugar transferase family.</text>
</comment>
<name>A0ABT5AP37_9CYAN</name>
<sequence>MTISLIPPTLGNSSHPAEQHHNHRFSYCTLQWRRGQLLVKSPGKTKHLYLPSLHDEQLLVNCLKHSPVNLVSIDPSVGKDYLTLWVEACEQAGKPIFLRLPSNNKQLSRWQQLIDWITALFLLLLMSPVMLVLFVILQVESPGAIFTSEWQVGKRGKIFRALKFCTTTKENLTPLGRWMRKYDLDHLPQLWNVLRGETTLMVSPNCTLETALTVAGQEQMNQLSDMTDSWQQSSLLHLDNPTL</sequence>
<accession>A0ABT5AP37</accession>
<dbReference type="RefSeq" id="WP_271731271.1">
    <property type="nucleotide sequence ID" value="NZ_JANQDP010000038.1"/>
</dbReference>
<dbReference type="Pfam" id="PF02397">
    <property type="entry name" value="Bac_transf"/>
    <property type="match status" value="1"/>
</dbReference>
<reference evidence="4 5" key="1">
    <citation type="submission" date="2023-01" db="EMBL/GenBank/DDBJ databases">
        <title>Genomes from the Australian National Cyanobacteria Reference Collection.</title>
        <authorList>
            <person name="Willis A."/>
            <person name="Lee E.M.F."/>
        </authorList>
    </citation>
    <scope>NUCLEOTIDE SEQUENCE [LARGE SCALE GENOMIC DNA]</scope>
    <source>
        <strain evidence="4 5">CS-1033</strain>
    </source>
</reference>
<feature type="transmembrane region" description="Helical" evidence="2">
    <location>
        <begin position="113"/>
        <end position="137"/>
    </location>
</feature>
<evidence type="ECO:0000313" key="5">
    <source>
        <dbReference type="Proteomes" id="UP001212499"/>
    </source>
</evidence>
<keyword evidence="2" id="KW-0812">Transmembrane</keyword>
<evidence type="ECO:0000256" key="2">
    <source>
        <dbReference type="SAM" id="Phobius"/>
    </source>
</evidence>
<dbReference type="PANTHER" id="PTHR30576:SF0">
    <property type="entry name" value="UNDECAPRENYL-PHOSPHATE N-ACETYLGALACTOSAMINYL 1-PHOSPHATE TRANSFERASE-RELATED"/>
    <property type="match status" value="1"/>
</dbReference>
<evidence type="ECO:0000256" key="1">
    <source>
        <dbReference type="ARBA" id="ARBA00006464"/>
    </source>
</evidence>
<dbReference type="EMBL" id="JAQMUH010000039">
    <property type="protein sequence ID" value="MDB9538659.1"/>
    <property type="molecule type" value="Genomic_DNA"/>
</dbReference>
<dbReference type="PANTHER" id="PTHR30576">
    <property type="entry name" value="COLANIC BIOSYNTHESIS UDP-GLUCOSE LIPID CARRIER TRANSFERASE"/>
    <property type="match status" value="1"/>
</dbReference>
<comment type="caution">
    <text evidence="4">The sequence shown here is derived from an EMBL/GenBank/DDBJ whole genome shotgun (WGS) entry which is preliminary data.</text>
</comment>
<evidence type="ECO:0000313" key="4">
    <source>
        <dbReference type="EMBL" id="MDB9538659.1"/>
    </source>
</evidence>
<dbReference type="GO" id="GO:0016740">
    <property type="term" value="F:transferase activity"/>
    <property type="evidence" value="ECO:0007669"/>
    <property type="project" value="UniProtKB-KW"/>
</dbReference>
<keyword evidence="4" id="KW-0808">Transferase</keyword>
<organism evidence="4 5">
    <name type="scientific">Anabaenopsis arnoldii</name>
    <dbReference type="NCBI Taxonomy" id="2152938"/>
    <lineage>
        <taxon>Bacteria</taxon>
        <taxon>Bacillati</taxon>
        <taxon>Cyanobacteriota</taxon>
        <taxon>Cyanophyceae</taxon>
        <taxon>Nostocales</taxon>
        <taxon>Nodulariaceae</taxon>
        <taxon>Anabaenopsis</taxon>
    </lineage>
</organism>
<proteinExistence type="inferred from homology"/>
<dbReference type="Proteomes" id="UP001212499">
    <property type="component" value="Unassembled WGS sequence"/>
</dbReference>
<feature type="domain" description="Bacterial sugar transferase" evidence="3">
    <location>
        <begin position="112"/>
        <end position="210"/>
    </location>
</feature>
<evidence type="ECO:0000259" key="3">
    <source>
        <dbReference type="Pfam" id="PF02397"/>
    </source>
</evidence>
<dbReference type="NCBIfam" id="NF045514">
    <property type="entry name" value="glycotran_HepC"/>
    <property type="match status" value="1"/>
</dbReference>
<keyword evidence="2" id="KW-1133">Transmembrane helix</keyword>
<protein>
    <submittedName>
        <fullName evidence="4">Sugar transferase</fullName>
    </submittedName>
</protein>
<gene>
    <name evidence="4" type="ORF">PN457_03090</name>
</gene>